<gene>
    <name evidence="5" type="ORF">ABXS05_30655</name>
</gene>
<dbReference type="SMART" id="SM00382">
    <property type="entry name" value="AAA"/>
    <property type="match status" value="2"/>
</dbReference>
<dbReference type="SUPFAM" id="SSF52540">
    <property type="entry name" value="P-loop containing nucleoside triphosphate hydrolases"/>
    <property type="match status" value="2"/>
</dbReference>
<evidence type="ECO:0000256" key="2">
    <source>
        <dbReference type="ARBA" id="ARBA00022741"/>
    </source>
</evidence>
<evidence type="ECO:0000313" key="6">
    <source>
        <dbReference type="Proteomes" id="UP001555786"/>
    </source>
</evidence>
<name>A0ABV3PW84_9HYPH</name>
<evidence type="ECO:0000259" key="4">
    <source>
        <dbReference type="SMART" id="SM00382"/>
    </source>
</evidence>
<dbReference type="Proteomes" id="UP001555786">
    <property type="component" value="Unassembled WGS sequence"/>
</dbReference>
<dbReference type="CDD" id="cd19499">
    <property type="entry name" value="RecA-like_ClpB_Hsp104-like"/>
    <property type="match status" value="1"/>
</dbReference>
<keyword evidence="2" id="KW-0547">Nucleotide-binding</keyword>
<dbReference type="EMBL" id="JBFNQD010000019">
    <property type="protein sequence ID" value="MEW9309944.1"/>
    <property type="molecule type" value="Genomic_DNA"/>
</dbReference>
<feature type="domain" description="AAA+ ATPase" evidence="4">
    <location>
        <begin position="68"/>
        <end position="256"/>
    </location>
</feature>
<keyword evidence="1" id="KW-0677">Repeat</keyword>
<dbReference type="PANTHER" id="PTHR11638">
    <property type="entry name" value="ATP-DEPENDENT CLP PROTEASE"/>
    <property type="match status" value="1"/>
</dbReference>
<keyword evidence="6" id="KW-1185">Reference proteome</keyword>
<dbReference type="Gene3D" id="3.40.50.300">
    <property type="entry name" value="P-loop containing nucleotide triphosphate hydrolases"/>
    <property type="match status" value="2"/>
</dbReference>
<comment type="caution">
    <text evidence="5">The sequence shown here is derived from an EMBL/GenBank/DDBJ whole genome shotgun (WGS) entry which is preliminary data.</text>
</comment>
<dbReference type="Gene3D" id="1.10.8.60">
    <property type="match status" value="1"/>
</dbReference>
<sequence length="754" mass="83303">MSLHKAIPTRAVNGFKFLREIDFYEYRKRLPAFFGQPADGEPESEAIPRIVGFIHELIEAQEILASSLTNSVYIRGPEGVGKSMLILSLLNKIALGEAAPSLVSKHCFCFHLHEFFKLSVVDQVREFDAAMDYLARKNSLIVLDRLDDLLANCGPERARRLMSTLIDALGNERVCAIASAQDHNHGLIEQTSTAFARHFKELTVHERGAEETRAILRQMLPRLEARHLVIIGDDVINEVMRLDQRYEGRLKGRNPTRVIEFLDQLAASVNIAKYGKPLPLLEQEMALVKLIAEAETLRMSVRPSARRLDAIRTAITSARVVIEPQLKAWEGKFGPVLALRSDLLEAGKALAPLQERYEAYAAWKDQHAEGEPAPAPLTVEEMHKRDVYLKAEKTLRASLAELEQGVYAETPHVTVADVQERFSKITGVSAKSVSTDDAERLLRVEEVLGQTVYGQDHAKRAIANIYRTREAGTSDPTRPAGVLFLTGAPGCGKTELVEKLAAYDGSSPITYNMSLYTDASSVSRLLGAAPGLVGFGQVVTLPDAVREKPRSIVFFDEIEKAHPDLQRTLMQVMDKGVMPDSQNLPVSFKDCILVFASNVLKQSDFADGEDRGDEKVRARLAAVENPKSGKPLFLPEFVGRIDDVELFDDVTTAIAELILDKELSDINRGIAGRGYEVCPESTETLKAIVAAFFNPSQGGRSIRQLSKNVLRPLVTERLLHSQVANTGGDEDELKPLILQFSSAVVRIDGQALTA</sequence>
<dbReference type="PRINTS" id="PR00300">
    <property type="entry name" value="CLPPROTEASEA"/>
</dbReference>
<feature type="domain" description="AAA+ ATPase" evidence="4">
    <location>
        <begin position="479"/>
        <end position="622"/>
    </location>
</feature>
<organism evidence="5 6">
    <name type="scientific">Labrys neptuniae</name>
    <dbReference type="NCBI Taxonomy" id="376174"/>
    <lineage>
        <taxon>Bacteria</taxon>
        <taxon>Pseudomonadati</taxon>
        <taxon>Pseudomonadota</taxon>
        <taxon>Alphaproteobacteria</taxon>
        <taxon>Hyphomicrobiales</taxon>
        <taxon>Xanthobacteraceae</taxon>
        <taxon>Labrys</taxon>
    </lineage>
</organism>
<keyword evidence="3" id="KW-0067">ATP-binding</keyword>
<accession>A0ABV3PW84</accession>
<dbReference type="Pfam" id="PF07724">
    <property type="entry name" value="AAA_2"/>
    <property type="match status" value="1"/>
</dbReference>
<dbReference type="InterPro" id="IPR041546">
    <property type="entry name" value="ClpA/ClpB_AAA_lid"/>
</dbReference>
<dbReference type="PANTHER" id="PTHR11638:SF18">
    <property type="entry name" value="HEAT SHOCK PROTEIN 104"/>
    <property type="match status" value="1"/>
</dbReference>
<evidence type="ECO:0000256" key="3">
    <source>
        <dbReference type="ARBA" id="ARBA00022840"/>
    </source>
</evidence>
<reference evidence="5 6" key="1">
    <citation type="submission" date="2024-07" db="EMBL/GenBank/DDBJ databases">
        <title>Description of Labrys sedimenti sp. nov., isolated from a diclofenac-degrading enrichment culture.</title>
        <authorList>
            <person name="Tancsics A."/>
            <person name="Csepanyi A."/>
        </authorList>
    </citation>
    <scope>NUCLEOTIDE SEQUENCE [LARGE SCALE GENOMIC DNA]</scope>
    <source>
        <strain evidence="5 6">LMG 23578</strain>
    </source>
</reference>
<dbReference type="InterPro" id="IPR003593">
    <property type="entry name" value="AAA+_ATPase"/>
</dbReference>
<dbReference type="RefSeq" id="WP_367626515.1">
    <property type="nucleotide sequence ID" value="NZ_JBFNQD010000019.1"/>
</dbReference>
<dbReference type="Pfam" id="PF00004">
    <property type="entry name" value="AAA"/>
    <property type="match status" value="1"/>
</dbReference>
<dbReference type="InterPro" id="IPR003959">
    <property type="entry name" value="ATPase_AAA_core"/>
</dbReference>
<proteinExistence type="predicted"/>
<evidence type="ECO:0000256" key="1">
    <source>
        <dbReference type="ARBA" id="ARBA00022737"/>
    </source>
</evidence>
<dbReference type="InterPro" id="IPR001270">
    <property type="entry name" value="ClpA/B"/>
</dbReference>
<dbReference type="Pfam" id="PF17871">
    <property type="entry name" value="AAA_lid_9"/>
    <property type="match status" value="1"/>
</dbReference>
<dbReference type="InterPro" id="IPR027417">
    <property type="entry name" value="P-loop_NTPase"/>
</dbReference>
<dbReference type="InterPro" id="IPR050130">
    <property type="entry name" value="ClpA_ClpB"/>
</dbReference>
<protein>
    <submittedName>
        <fullName evidence="5">AAA family ATPase</fullName>
    </submittedName>
</protein>
<evidence type="ECO:0000313" key="5">
    <source>
        <dbReference type="EMBL" id="MEW9309944.1"/>
    </source>
</evidence>